<protein>
    <recommendedName>
        <fullName evidence="6">Peptidase M20 dimerisation domain-containing protein</fullName>
    </recommendedName>
</protein>
<dbReference type="GO" id="GO:0046872">
    <property type="term" value="F:metal ion binding"/>
    <property type="evidence" value="ECO:0007669"/>
    <property type="project" value="UniProtKB-KW"/>
</dbReference>
<dbReference type="AlphaFoldDB" id="A0AA38LZF8"/>
<keyword evidence="2" id="KW-0479">Metal-binding</keyword>
<name>A0AA38LZF8_9CUCU</name>
<evidence type="ECO:0000256" key="2">
    <source>
        <dbReference type="ARBA" id="ARBA00022723"/>
    </source>
</evidence>
<keyword evidence="3" id="KW-0378">Hydrolase</keyword>
<dbReference type="EMBL" id="JALNTZ010001793">
    <property type="protein sequence ID" value="KAJ3622626.1"/>
    <property type="molecule type" value="Genomic_DNA"/>
</dbReference>
<dbReference type="GO" id="GO:0008233">
    <property type="term" value="F:peptidase activity"/>
    <property type="evidence" value="ECO:0007669"/>
    <property type="project" value="UniProtKB-KW"/>
</dbReference>
<proteinExistence type="predicted"/>
<dbReference type="PANTHER" id="PTHR43270">
    <property type="entry name" value="BETA-ALA-HIS DIPEPTIDASE"/>
    <property type="match status" value="1"/>
</dbReference>
<dbReference type="InterPro" id="IPR051458">
    <property type="entry name" value="Cyt/Met_Dipeptidase"/>
</dbReference>
<keyword evidence="5" id="KW-1185">Reference proteome</keyword>
<evidence type="ECO:0000313" key="4">
    <source>
        <dbReference type="EMBL" id="KAJ3622626.1"/>
    </source>
</evidence>
<reference evidence="4" key="1">
    <citation type="journal article" date="2023" name="G3 (Bethesda)">
        <title>Whole genome assemblies of Zophobas morio and Tenebrio molitor.</title>
        <authorList>
            <person name="Kaur S."/>
            <person name="Stinson S.A."/>
            <person name="diCenzo G.C."/>
        </authorList>
    </citation>
    <scope>NUCLEOTIDE SEQUENCE</scope>
    <source>
        <strain evidence="4">QUZm001</strain>
    </source>
</reference>
<accession>A0AA38LZF8</accession>
<dbReference type="Proteomes" id="UP001168821">
    <property type="component" value="Unassembled WGS sequence"/>
</dbReference>
<keyword evidence="1" id="KW-0645">Protease</keyword>
<dbReference type="PANTHER" id="PTHR43270:SF4">
    <property type="entry name" value="CARNOSINE DIPEPTIDASE 2, ISOFORM A"/>
    <property type="match status" value="1"/>
</dbReference>
<comment type="caution">
    <text evidence="4">The sequence shown here is derived from an EMBL/GenBank/DDBJ whole genome shotgun (WGS) entry which is preliminary data.</text>
</comment>
<dbReference type="SUPFAM" id="SSF53187">
    <property type="entry name" value="Zn-dependent exopeptidases"/>
    <property type="match status" value="1"/>
</dbReference>
<organism evidence="4 5">
    <name type="scientific">Zophobas morio</name>
    <dbReference type="NCBI Taxonomy" id="2755281"/>
    <lineage>
        <taxon>Eukaryota</taxon>
        <taxon>Metazoa</taxon>
        <taxon>Ecdysozoa</taxon>
        <taxon>Arthropoda</taxon>
        <taxon>Hexapoda</taxon>
        <taxon>Insecta</taxon>
        <taxon>Pterygota</taxon>
        <taxon>Neoptera</taxon>
        <taxon>Endopterygota</taxon>
        <taxon>Coleoptera</taxon>
        <taxon>Polyphaga</taxon>
        <taxon>Cucujiformia</taxon>
        <taxon>Tenebrionidae</taxon>
        <taxon>Zophobas</taxon>
    </lineage>
</organism>
<evidence type="ECO:0000313" key="5">
    <source>
        <dbReference type="Proteomes" id="UP001168821"/>
    </source>
</evidence>
<evidence type="ECO:0000256" key="3">
    <source>
        <dbReference type="ARBA" id="ARBA00022801"/>
    </source>
</evidence>
<dbReference type="InterPro" id="IPR002933">
    <property type="entry name" value="Peptidase_M20"/>
</dbReference>
<evidence type="ECO:0008006" key="6">
    <source>
        <dbReference type="Google" id="ProtNLM"/>
    </source>
</evidence>
<dbReference type="Pfam" id="PF01546">
    <property type="entry name" value="Peptidase_M20"/>
    <property type="match status" value="1"/>
</dbReference>
<dbReference type="Gene3D" id="3.30.70.360">
    <property type="match status" value="1"/>
</dbReference>
<sequence length="231" mass="25555">MTDLIHLFSKLITSDGKLLIPGISNTVAPLTEKELELYKKVDFSIEDFKRVGKCIQENPVDFHMARWRYPSLSIHGIQGAFSGEGSKTVIPCKVTGKFSIRLVPNQEPEKIQALVSDFLKTEFAGLQSPNKLHIYSPEGGMPWVSDPDHPNYMAGKRAIQQVYGVEPDFTREGGSIPVALTFEKATGRNVLLLPLGRGDDGAHSVNEKIDESNYINGIKLLGAYLQEVSKL</sequence>
<dbReference type="GO" id="GO:0006508">
    <property type="term" value="P:proteolysis"/>
    <property type="evidence" value="ECO:0007669"/>
    <property type="project" value="UniProtKB-KW"/>
</dbReference>
<evidence type="ECO:0000256" key="1">
    <source>
        <dbReference type="ARBA" id="ARBA00022670"/>
    </source>
</evidence>
<gene>
    <name evidence="4" type="ORF">Zmor_004433</name>
</gene>